<dbReference type="Gene3D" id="3.40.50.2000">
    <property type="entry name" value="Glycogen Phosphorylase B"/>
    <property type="match status" value="2"/>
</dbReference>
<dbReference type="PANTHER" id="PTHR10788">
    <property type="entry name" value="TREHALOSE-6-PHOSPHATE SYNTHASE"/>
    <property type="match status" value="1"/>
</dbReference>
<dbReference type="EMBL" id="AAOF01000003">
    <property type="protein sequence ID" value="EAR22458.1"/>
    <property type="molecule type" value="Genomic_DNA"/>
</dbReference>
<dbReference type="PANTHER" id="PTHR10788:SF106">
    <property type="entry name" value="BCDNA.GH08860"/>
    <property type="match status" value="1"/>
</dbReference>
<keyword evidence="3" id="KW-1185">Reference proteome</keyword>
<accession>A4BPF7</accession>
<dbReference type="Proteomes" id="UP000003374">
    <property type="component" value="Unassembled WGS sequence"/>
</dbReference>
<dbReference type="SUPFAM" id="SSF53756">
    <property type="entry name" value="UDP-Glycosyltransferase/glycogen phosphorylase"/>
    <property type="match status" value="1"/>
</dbReference>
<evidence type="ECO:0000256" key="1">
    <source>
        <dbReference type="ARBA" id="ARBA00008799"/>
    </source>
</evidence>
<dbReference type="CDD" id="cd03788">
    <property type="entry name" value="GT20_TPS"/>
    <property type="match status" value="1"/>
</dbReference>
<dbReference type="eggNOG" id="COG0380">
    <property type="taxonomic scope" value="Bacteria"/>
</dbReference>
<dbReference type="HOGENOM" id="CLU_002351_7_1_6"/>
<sequence length="457" mass="51619">MVVSNRLPELRSGRPQAGGLAVALLGALNEGTALWFGWNGRISRKTITQARIEHAQGIELASVPLTRNDFDHYYLGYANEVLWPVFHFNLGAMDYRRSFAEAYYRVNRLFADALQPLLLGHELVWVHDYHLIPLGRELRDRGAQQQLGFFLHTPFPSYGLMRAIPDYRRLLSDLCAYDLLGFQTAIDRRAFTESVAEALDVRCVTDGQLRLGEHTLRTGVYPVSIDVDAIMTTAHQALELPRVKRLIVGLGKRDLVIGVDRLDYSKGLPQRFRAYDALLADYPHRRGQTVFMQIASPSRTGISEYDELRRNLEEMAGHINGEYAELDWVPVHYLNRTFDRTALAGLYRAARVGLVTPLCDGMNLVAKEFVAAQDSADPGVLVLSELAGAARELKDAVQVAPYDVDAIASGIDQALAMPLIERRRRHTRMLEIIRRNDLYAWQRRFLNDLTAFKAGDN</sequence>
<dbReference type="Pfam" id="PF00982">
    <property type="entry name" value="Glyco_transf_20"/>
    <property type="match status" value="1"/>
</dbReference>
<dbReference type="AlphaFoldDB" id="A4BPF7"/>
<dbReference type="STRING" id="314278.NB231_11999"/>
<name>A4BPF7_9GAMM</name>
<protein>
    <submittedName>
        <fullName evidence="2">Alpha,alpha-trehalose-phosphate synthase, UDP-forming</fullName>
    </submittedName>
</protein>
<comment type="caution">
    <text evidence="2">The sequence shown here is derived from an EMBL/GenBank/DDBJ whole genome shotgun (WGS) entry which is preliminary data.</text>
</comment>
<comment type="similarity">
    <text evidence="1">Belongs to the glycosyltransferase 20 family.</text>
</comment>
<evidence type="ECO:0000313" key="2">
    <source>
        <dbReference type="EMBL" id="EAR22458.1"/>
    </source>
</evidence>
<gene>
    <name evidence="2" type="ORF">NB231_11999</name>
</gene>
<organism evidence="2 3">
    <name type="scientific">Nitrococcus mobilis Nb-231</name>
    <dbReference type="NCBI Taxonomy" id="314278"/>
    <lineage>
        <taxon>Bacteria</taxon>
        <taxon>Pseudomonadati</taxon>
        <taxon>Pseudomonadota</taxon>
        <taxon>Gammaproteobacteria</taxon>
        <taxon>Chromatiales</taxon>
        <taxon>Ectothiorhodospiraceae</taxon>
        <taxon>Nitrococcus</taxon>
    </lineage>
</organism>
<proteinExistence type="inferred from homology"/>
<reference evidence="2 3" key="1">
    <citation type="submission" date="2006-02" db="EMBL/GenBank/DDBJ databases">
        <authorList>
            <person name="Waterbury J."/>
            <person name="Ferriera S."/>
            <person name="Johnson J."/>
            <person name="Kravitz S."/>
            <person name="Halpern A."/>
            <person name="Remington K."/>
            <person name="Beeson K."/>
            <person name="Tran B."/>
            <person name="Rogers Y.-H."/>
            <person name="Friedman R."/>
            <person name="Venter J.C."/>
        </authorList>
    </citation>
    <scope>NUCLEOTIDE SEQUENCE [LARGE SCALE GENOMIC DNA]</scope>
    <source>
        <strain evidence="2 3">Nb-231</strain>
    </source>
</reference>
<evidence type="ECO:0000313" key="3">
    <source>
        <dbReference type="Proteomes" id="UP000003374"/>
    </source>
</evidence>
<dbReference type="GO" id="GO:0003825">
    <property type="term" value="F:alpha,alpha-trehalose-phosphate synthase (UDP-forming) activity"/>
    <property type="evidence" value="ECO:0007669"/>
    <property type="project" value="TreeGrafter"/>
</dbReference>
<dbReference type="GO" id="GO:0005992">
    <property type="term" value="P:trehalose biosynthetic process"/>
    <property type="evidence" value="ECO:0007669"/>
    <property type="project" value="InterPro"/>
</dbReference>
<dbReference type="InterPro" id="IPR001830">
    <property type="entry name" value="Glyco_trans_20"/>
</dbReference>